<comment type="similarity">
    <text evidence="3">Belongs to the glycosyl hydrolase 26 family.</text>
</comment>
<organism evidence="5 6">
    <name type="scientific">Roseovarius tolerans</name>
    <dbReference type="NCBI Taxonomy" id="74031"/>
    <lineage>
        <taxon>Bacteria</taxon>
        <taxon>Pseudomonadati</taxon>
        <taxon>Pseudomonadota</taxon>
        <taxon>Alphaproteobacteria</taxon>
        <taxon>Rhodobacterales</taxon>
        <taxon>Roseobacteraceae</taxon>
        <taxon>Roseovarius</taxon>
    </lineage>
</organism>
<keyword evidence="2 3" id="KW-0326">Glycosidase</keyword>
<name>A0A1H7WJ99_9RHOB</name>
<proteinExistence type="inferred from homology"/>
<dbReference type="Proteomes" id="UP000182160">
    <property type="component" value="Unassembled WGS sequence"/>
</dbReference>
<evidence type="ECO:0000256" key="2">
    <source>
        <dbReference type="ARBA" id="ARBA00023295"/>
    </source>
</evidence>
<keyword evidence="1 3" id="KW-0378">Hydrolase</keyword>
<feature type="active site" description="Proton donor" evidence="3">
    <location>
        <position position="213"/>
    </location>
</feature>
<evidence type="ECO:0000313" key="6">
    <source>
        <dbReference type="Proteomes" id="UP000182160"/>
    </source>
</evidence>
<gene>
    <name evidence="5" type="ORF">SAMN04488077_10330</name>
</gene>
<sequence length="552" mass="61132">MKPWLGAQEVLYESLLWHLKVPKDYTSQVSANKLVFPGESMVNIANPPSTYSAVSLEGYADAWITDIECATSLRPRLYGFDYGRVADIFYQGNDKVLLTSKPQNQRSGTGSIPSEKAMMKDLMLSCYAKGGEICLSYHMLNPFITPAQSALDPLKYHTGETDTHLGSANFQSEFTSQSATVTRGGREMGAFLEDLLSHPMADGKDIYVRLFHEPNISYFWWGEAGGNTAAPYMDNFIALWNLMVNAIRAEVDQSRHPRIKFVFCINGKPTDTEFSDDLDRYFPTGNATAPTAAFSSFLNTISVLGLDHYEDWVKVPADSNLIAEYQHVIAKVNAVNAQYGLNWEHALTEVSIRTANTGKLYGAYKTDAAWPESNRSFFKDIVFELARTKSPKWVMFWVNRLGNSAISAITPSTSTGASLRYGQANVFTSASGEMYYPMLPAEPFYVETFKHGHVDGNGVQQKTFMKIAATNPDLLNQIPGAMTDGDRNDHGTAYQHAVTDFFDLVPDHIKTWNAGGILAVEAFEAGVLSRPDFGQPPLPPDPNAADIIFDTL</sequence>
<dbReference type="InterPro" id="IPR022790">
    <property type="entry name" value="GH26_dom"/>
</dbReference>
<evidence type="ECO:0000313" key="5">
    <source>
        <dbReference type="EMBL" id="SEM21570.1"/>
    </source>
</evidence>
<protein>
    <recommendedName>
        <fullName evidence="4">GH26 domain-containing protein</fullName>
    </recommendedName>
</protein>
<evidence type="ECO:0000256" key="1">
    <source>
        <dbReference type="ARBA" id="ARBA00022801"/>
    </source>
</evidence>
<dbReference type="GO" id="GO:0004553">
    <property type="term" value="F:hydrolase activity, hydrolyzing O-glycosyl compounds"/>
    <property type="evidence" value="ECO:0007669"/>
    <property type="project" value="InterPro"/>
</dbReference>
<dbReference type="InterPro" id="IPR017853">
    <property type="entry name" value="GH"/>
</dbReference>
<evidence type="ECO:0000259" key="4">
    <source>
        <dbReference type="PROSITE" id="PS51764"/>
    </source>
</evidence>
<dbReference type="SUPFAM" id="SSF51445">
    <property type="entry name" value="(Trans)glycosidases"/>
    <property type="match status" value="1"/>
</dbReference>
<feature type="domain" description="GH26" evidence="4">
    <location>
        <begin position="25"/>
        <end position="398"/>
    </location>
</feature>
<dbReference type="AlphaFoldDB" id="A0A1H7WJ99"/>
<dbReference type="Gene3D" id="3.20.20.80">
    <property type="entry name" value="Glycosidases"/>
    <property type="match status" value="1"/>
</dbReference>
<reference evidence="5 6" key="1">
    <citation type="submission" date="2016-10" db="EMBL/GenBank/DDBJ databases">
        <authorList>
            <person name="de Groot N.N."/>
        </authorList>
    </citation>
    <scope>NUCLEOTIDE SEQUENCE [LARGE SCALE GENOMIC DNA]</scope>
    <source>
        <strain evidence="5 6">DSM 11457</strain>
    </source>
</reference>
<dbReference type="EMBL" id="FOBO01000003">
    <property type="protein sequence ID" value="SEM21570.1"/>
    <property type="molecule type" value="Genomic_DNA"/>
</dbReference>
<feature type="active site" description="Nucleophile" evidence="3">
    <location>
        <position position="349"/>
    </location>
</feature>
<accession>A0A1H7WJ99</accession>
<dbReference type="PROSITE" id="PS51764">
    <property type="entry name" value="GH26"/>
    <property type="match status" value="1"/>
</dbReference>
<evidence type="ECO:0000256" key="3">
    <source>
        <dbReference type="PROSITE-ProRule" id="PRU01100"/>
    </source>
</evidence>